<proteinExistence type="predicted"/>
<sequence>MRMPSNPVDAGIERSATPGFPMLLGLVNDLPYEYRDGDGFDFEPYGQFLDAVETQRWVRAWTHNPIATGDQFLFFGQDGSGGLTGIWKASTHTDLLDQPIVFLGSEGETRVISKNFSDYLWLLASGHSGVETEYLNDEKAPEEAFVKFAEQHATTPRRKPSAIIAEAHDLYPSFQDYISGLCGEP</sequence>
<dbReference type="Proteomes" id="UP000006426">
    <property type="component" value="Plasmid pmppla107"/>
</dbReference>
<evidence type="ECO:0008006" key="3">
    <source>
        <dbReference type="Google" id="ProtNLM"/>
    </source>
</evidence>
<accession>A0AAD0PW76</accession>
<evidence type="ECO:0000313" key="1">
    <source>
        <dbReference type="EMBL" id="AXH59877.1"/>
    </source>
</evidence>
<gene>
    <name evidence="1" type="ORF">PLA107_032140</name>
</gene>
<dbReference type="EMBL" id="CP031226">
    <property type="protein sequence ID" value="AXH59877.1"/>
    <property type="molecule type" value="Genomic_DNA"/>
</dbReference>
<keyword evidence="1" id="KW-0614">Plasmid</keyword>
<geneLocation type="plasmid" evidence="2">
    <name>pmppla107</name>
</geneLocation>
<reference evidence="1 2" key="1">
    <citation type="journal article" date="2011" name="PLoS Pathog.">
        <title>Dynamic evolution of pathogenicity revealed by sequencing and comparative genomics of 19 Pseudomonas syringae isolates.</title>
        <authorList>
            <person name="Baltrus D.A."/>
            <person name="Nishimura M.T."/>
            <person name="Romanchuk A."/>
            <person name="Chang J.H."/>
            <person name="Mukhtar M.S."/>
            <person name="Cherkis K."/>
            <person name="Roach J."/>
            <person name="Grant S.R."/>
            <person name="Jones C.D."/>
            <person name="Dangl J.L."/>
        </authorList>
    </citation>
    <scope>NUCLEOTIDE SEQUENCE [LARGE SCALE GENOMIC DNA]</scope>
    <source>
        <strain evidence="1 2">M301315</strain>
    </source>
</reference>
<dbReference type="AlphaFoldDB" id="A0AAD0PW76"/>
<organism evidence="1 2">
    <name type="scientific">Pseudomonas amygdali pv. lachrymans str. M301315</name>
    <dbReference type="NCBI Taxonomy" id="629260"/>
    <lineage>
        <taxon>Bacteria</taxon>
        <taxon>Pseudomonadati</taxon>
        <taxon>Pseudomonadota</taxon>
        <taxon>Gammaproteobacteria</taxon>
        <taxon>Pseudomonadales</taxon>
        <taxon>Pseudomonadaceae</taxon>
        <taxon>Pseudomonas</taxon>
        <taxon>Pseudomonas amygdali</taxon>
    </lineage>
</organism>
<name>A0AAD0PW76_PSEAV</name>
<evidence type="ECO:0000313" key="2">
    <source>
        <dbReference type="Proteomes" id="UP000006426"/>
    </source>
</evidence>
<protein>
    <recommendedName>
        <fullName evidence="3">SMI1/KNR4 family protein</fullName>
    </recommendedName>
</protein>